<evidence type="ECO:0000256" key="7">
    <source>
        <dbReference type="RuleBase" id="RU003755"/>
    </source>
</evidence>
<keyword evidence="3" id="KW-1003">Cell membrane</keyword>
<dbReference type="InterPro" id="IPR000109">
    <property type="entry name" value="POT_fam"/>
</dbReference>
<dbReference type="EMBL" id="JAABOO010000004">
    <property type="protein sequence ID" value="NER15085.1"/>
    <property type="molecule type" value="Genomic_DNA"/>
</dbReference>
<dbReference type="SUPFAM" id="SSF103473">
    <property type="entry name" value="MFS general substrate transporter"/>
    <property type="match status" value="1"/>
</dbReference>
<keyword evidence="10" id="KW-1185">Reference proteome</keyword>
<evidence type="ECO:0000256" key="8">
    <source>
        <dbReference type="SAM" id="Phobius"/>
    </source>
</evidence>
<dbReference type="GO" id="GO:0006857">
    <property type="term" value="P:oligopeptide transport"/>
    <property type="evidence" value="ECO:0007669"/>
    <property type="project" value="InterPro"/>
</dbReference>
<evidence type="ECO:0000313" key="10">
    <source>
        <dbReference type="Proteomes" id="UP000468581"/>
    </source>
</evidence>
<dbReference type="Pfam" id="PF00854">
    <property type="entry name" value="PTR2"/>
    <property type="match status" value="1"/>
</dbReference>
<comment type="similarity">
    <text evidence="7">Belongs to the major facilitator superfamily. Proton-dependent oligopeptide transporter (POT/PTR) (TC 2.A.17) family.</text>
</comment>
<dbReference type="PANTHER" id="PTHR23517:SF15">
    <property type="entry name" value="PROTON-DEPENDENT OLIGOPEPTIDE FAMILY TRANSPORT PROTEIN"/>
    <property type="match status" value="1"/>
</dbReference>
<feature type="transmembrane region" description="Helical" evidence="8">
    <location>
        <begin position="54"/>
        <end position="75"/>
    </location>
</feature>
<dbReference type="Proteomes" id="UP000468581">
    <property type="component" value="Unassembled WGS sequence"/>
</dbReference>
<feature type="transmembrane region" description="Helical" evidence="8">
    <location>
        <begin position="21"/>
        <end position="39"/>
    </location>
</feature>
<dbReference type="GO" id="GO:0005886">
    <property type="term" value="C:plasma membrane"/>
    <property type="evidence" value="ECO:0007669"/>
    <property type="project" value="UniProtKB-SubCell"/>
</dbReference>
<gene>
    <name evidence="9" type="ORF">GWK08_16645</name>
</gene>
<organism evidence="9 10">
    <name type="scientific">Leptobacterium flavescens</name>
    <dbReference type="NCBI Taxonomy" id="472055"/>
    <lineage>
        <taxon>Bacteria</taxon>
        <taxon>Pseudomonadati</taxon>
        <taxon>Bacteroidota</taxon>
        <taxon>Flavobacteriia</taxon>
        <taxon>Flavobacteriales</taxon>
        <taxon>Flavobacteriaceae</taxon>
        <taxon>Leptobacterium</taxon>
    </lineage>
</organism>
<reference evidence="9 10" key="1">
    <citation type="submission" date="2020-01" db="EMBL/GenBank/DDBJ databases">
        <title>Leptobacterium flavescens.</title>
        <authorList>
            <person name="Wang G."/>
        </authorList>
    </citation>
    <scope>NUCLEOTIDE SEQUENCE [LARGE SCALE GENOMIC DNA]</scope>
    <source>
        <strain evidence="9 10">KCTC 22160</strain>
    </source>
</reference>
<dbReference type="Gene3D" id="1.20.1250.20">
    <property type="entry name" value="MFS general substrate transporter like domains"/>
    <property type="match status" value="2"/>
</dbReference>
<feature type="transmembrane region" description="Helical" evidence="8">
    <location>
        <begin position="82"/>
        <end position="102"/>
    </location>
</feature>
<dbReference type="InterPro" id="IPR050171">
    <property type="entry name" value="MFS_Transporters"/>
</dbReference>
<dbReference type="InterPro" id="IPR036259">
    <property type="entry name" value="MFS_trans_sf"/>
</dbReference>
<name>A0A6P0UPJ0_9FLAO</name>
<comment type="subcellular location">
    <subcellularLocation>
        <location evidence="1">Cell membrane</location>
        <topology evidence="1">Multi-pass membrane protein</topology>
    </subcellularLocation>
    <subcellularLocation>
        <location evidence="7">Membrane</location>
        <topology evidence="7">Multi-pass membrane protein</topology>
    </subcellularLocation>
</comment>
<evidence type="ECO:0000256" key="6">
    <source>
        <dbReference type="ARBA" id="ARBA00023136"/>
    </source>
</evidence>
<accession>A0A6P0UPJ0</accession>
<feature type="transmembrane region" description="Helical" evidence="8">
    <location>
        <begin position="341"/>
        <end position="360"/>
    </location>
</feature>
<keyword evidence="6 8" id="KW-0472">Membrane</keyword>
<dbReference type="PANTHER" id="PTHR23517">
    <property type="entry name" value="RESISTANCE PROTEIN MDTM, PUTATIVE-RELATED-RELATED"/>
    <property type="match status" value="1"/>
</dbReference>
<evidence type="ECO:0000313" key="9">
    <source>
        <dbReference type="EMBL" id="NER15085.1"/>
    </source>
</evidence>
<feature type="transmembrane region" description="Helical" evidence="8">
    <location>
        <begin position="108"/>
        <end position="131"/>
    </location>
</feature>
<evidence type="ECO:0000256" key="4">
    <source>
        <dbReference type="ARBA" id="ARBA00022692"/>
    </source>
</evidence>
<dbReference type="AlphaFoldDB" id="A0A6P0UPJ0"/>
<protein>
    <submittedName>
        <fullName evidence="9">MFS transporter</fullName>
    </submittedName>
</protein>
<dbReference type="GO" id="GO:0022857">
    <property type="term" value="F:transmembrane transporter activity"/>
    <property type="evidence" value="ECO:0007669"/>
    <property type="project" value="InterPro"/>
</dbReference>
<evidence type="ECO:0000256" key="3">
    <source>
        <dbReference type="ARBA" id="ARBA00022475"/>
    </source>
</evidence>
<keyword evidence="5 8" id="KW-1133">Transmembrane helix</keyword>
<feature type="transmembrane region" description="Helical" evidence="8">
    <location>
        <begin position="308"/>
        <end position="329"/>
    </location>
</feature>
<dbReference type="InterPro" id="IPR018456">
    <property type="entry name" value="PTR2_symporter_CS"/>
</dbReference>
<feature type="transmembrane region" description="Helical" evidence="8">
    <location>
        <begin position="372"/>
        <end position="395"/>
    </location>
</feature>
<dbReference type="PROSITE" id="PS01023">
    <property type="entry name" value="PTR2_2"/>
    <property type="match status" value="1"/>
</dbReference>
<proteinExistence type="inferred from homology"/>
<dbReference type="RefSeq" id="WP_163608383.1">
    <property type="nucleotide sequence ID" value="NZ_JAABOO010000004.1"/>
</dbReference>
<keyword evidence="4 7" id="KW-0812">Transmembrane</keyword>
<feature type="transmembrane region" description="Helical" evidence="8">
    <location>
        <begin position="168"/>
        <end position="188"/>
    </location>
</feature>
<evidence type="ECO:0000256" key="5">
    <source>
        <dbReference type="ARBA" id="ARBA00022989"/>
    </source>
</evidence>
<sequence>MERIVNQSHNKYTFLYSSSRLFERASYYGLRSLIVLYMIGESLKMSTGEALKVYGWFMASIVFSQILGALLGDLVIGNKKSILIGGILQAMGTFCLCIPSTAGLYLGIALVVLGTGFYTPNIISHFGKLYLNKTKLLDSGFTIFYLAVNIGSFLGVFLIGYLGQMFGWNIGFMIAGVLMLLSLIFPLLSKDKDKIPETENHIGIGQRIIKISIAFVLVALFWALYEVSYARYFDLQEKFSEYSTLNISQSVLSALDSAFTIPVSIIAIILWSYFYNNQFVKLTIGFLFGAVSYGILFLIPETPSEQHLIIYMISLLFLSISEIHIAPIIHSILTQYTNPKYLAIIVSLAFVPTRLFSFLVGLFSEELYSKPILALKIGMIAMSVIGIGLVIYTLISKKLSTAAVHNQS</sequence>
<feature type="transmembrane region" description="Helical" evidence="8">
    <location>
        <begin position="143"/>
        <end position="162"/>
    </location>
</feature>
<keyword evidence="2 7" id="KW-0813">Transport</keyword>
<feature type="transmembrane region" description="Helical" evidence="8">
    <location>
        <begin position="282"/>
        <end position="302"/>
    </location>
</feature>
<feature type="transmembrane region" description="Helical" evidence="8">
    <location>
        <begin position="258"/>
        <end position="275"/>
    </location>
</feature>
<evidence type="ECO:0000256" key="2">
    <source>
        <dbReference type="ARBA" id="ARBA00022448"/>
    </source>
</evidence>
<feature type="transmembrane region" description="Helical" evidence="8">
    <location>
        <begin position="208"/>
        <end position="225"/>
    </location>
</feature>
<evidence type="ECO:0000256" key="1">
    <source>
        <dbReference type="ARBA" id="ARBA00004651"/>
    </source>
</evidence>
<comment type="caution">
    <text evidence="9">The sequence shown here is derived from an EMBL/GenBank/DDBJ whole genome shotgun (WGS) entry which is preliminary data.</text>
</comment>